<dbReference type="Proteomes" id="UP001164459">
    <property type="component" value="Chromosome"/>
</dbReference>
<dbReference type="RefSeq" id="WP_269037646.1">
    <property type="nucleotide sequence ID" value="NZ_CP114040.1"/>
</dbReference>
<evidence type="ECO:0000256" key="1">
    <source>
        <dbReference type="SAM" id="MobiDB-lite"/>
    </source>
</evidence>
<keyword evidence="3" id="KW-1185">Reference proteome</keyword>
<proteinExistence type="predicted"/>
<sequence length="70" mass="7394">MKPRTPLLLWALALAGCSEEAPNTATGETGGPAPDWTLVDVNPDSATHDQPRGPRDYAGSVSGWYFAHAT</sequence>
<dbReference type="PROSITE" id="PS51257">
    <property type="entry name" value="PROKAR_LIPOPROTEIN"/>
    <property type="match status" value="1"/>
</dbReference>
<organism evidence="2 3">
    <name type="scientific">Nannocystis punicea</name>
    <dbReference type="NCBI Taxonomy" id="2995304"/>
    <lineage>
        <taxon>Bacteria</taxon>
        <taxon>Pseudomonadati</taxon>
        <taxon>Myxococcota</taxon>
        <taxon>Polyangia</taxon>
        <taxon>Nannocystales</taxon>
        <taxon>Nannocystaceae</taxon>
        <taxon>Nannocystis</taxon>
    </lineage>
</organism>
<protein>
    <submittedName>
        <fullName evidence="2">Uncharacterized protein</fullName>
    </submittedName>
</protein>
<evidence type="ECO:0000313" key="3">
    <source>
        <dbReference type="Proteomes" id="UP001164459"/>
    </source>
</evidence>
<gene>
    <name evidence="2" type="ORF">O0S08_04070</name>
</gene>
<feature type="region of interest" description="Disordered" evidence="1">
    <location>
        <begin position="21"/>
        <end position="55"/>
    </location>
</feature>
<reference evidence="2" key="1">
    <citation type="submission" date="2022-11" db="EMBL/GenBank/DDBJ databases">
        <title>Minimal conservation of predation-associated metabolite biosynthetic gene clusters underscores biosynthetic potential of Myxococcota including descriptions for ten novel species: Archangium lansinium sp. nov., Myxococcus landrumus sp. nov., Nannocystis bai.</title>
        <authorList>
            <person name="Ahearne A."/>
            <person name="Stevens C."/>
            <person name="Dowd S."/>
        </authorList>
    </citation>
    <scope>NUCLEOTIDE SEQUENCE</scope>
    <source>
        <strain evidence="2">Fl3</strain>
    </source>
</reference>
<evidence type="ECO:0000313" key="2">
    <source>
        <dbReference type="EMBL" id="WAS95314.1"/>
    </source>
</evidence>
<accession>A0ABY7H8F2</accession>
<dbReference type="EMBL" id="CP114040">
    <property type="protein sequence ID" value="WAS95314.1"/>
    <property type="molecule type" value="Genomic_DNA"/>
</dbReference>
<name>A0ABY7H8F2_9BACT</name>
<feature type="compositionally biased region" description="Basic and acidic residues" evidence="1">
    <location>
        <begin position="46"/>
        <end position="55"/>
    </location>
</feature>